<comment type="caution">
    <text evidence="1">The sequence shown here is derived from an EMBL/GenBank/DDBJ whole genome shotgun (WGS) entry which is preliminary data.</text>
</comment>
<keyword evidence="2" id="KW-1185">Reference proteome</keyword>
<sequence>MTDTNKNCCVIRVTAFTRDAIVNLLERISSVKKNYDFTIKNLKKDGLKHCIKGEDLSKEIANCNKPIVIGGPIIKNSYPAFPSDHLLIFGLIQQCLMQKDNGFIVQEKDLKERKHDFGPLTIQLKENWRINKELNSFFQRIYGAEYISKNPNIKLDLDDQKLLQIDDLLIRRILSPDSVITLIKLKISPKVLVSDNSDLLSDQSKIEADVNIALSRVKSKLIIITTDKMLNPNDIEIFTNKKISEGLKFLHMVKNWVEGKTITGNNEGIGIRPREDDNSIIE</sequence>
<dbReference type="STRING" id="658196.A0A397SPD8"/>
<evidence type="ECO:0008006" key="3">
    <source>
        <dbReference type="Google" id="ProtNLM"/>
    </source>
</evidence>
<dbReference type="Proteomes" id="UP000265703">
    <property type="component" value="Unassembled WGS sequence"/>
</dbReference>
<accession>A0A397SPD8</accession>
<dbReference type="EMBL" id="QKYT01000362">
    <property type="protein sequence ID" value="RIA86476.1"/>
    <property type="molecule type" value="Genomic_DNA"/>
</dbReference>
<organism evidence="1 2">
    <name type="scientific">Glomus cerebriforme</name>
    <dbReference type="NCBI Taxonomy" id="658196"/>
    <lineage>
        <taxon>Eukaryota</taxon>
        <taxon>Fungi</taxon>
        <taxon>Fungi incertae sedis</taxon>
        <taxon>Mucoromycota</taxon>
        <taxon>Glomeromycotina</taxon>
        <taxon>Glomeromycetes</taxon>
        <taxon>Glomerales</taxon>
        <taxon>Glomeraceae</taxon>
        <taxon>Glomus</taxon>
    </lineage>
</organism>
<evidence type="ECO:0000313" key="2">
    <source>
        <dbReference type="Proteomes" id="UP000265703"/>
    </source>
</evidence>
<dbReference type="OrthoDB" id="2365526at2759"/>
<name>A0A397SPD8_9GLOM</name>
<proteinExistence type="predicted"/>
<dbReference type="AlphaFoldDB" id="A0A397SPD8"/>
<evidence type="ECO:0000313" key="1">
    <source>
        <dbReference type="EMBL" id="RIA86476.1"/>
    </source>
</evidence>
<reference evidence="1 2" key="1">
    <citation type="submission" date="2018-06" db="EMBL/GenBank/DDBJ databases">
        <title>Comparative genomics reveals the genomic features of Rhizophagus irregularis, R. cerebriforme, R. diaphanum and Gigaspora rosea, and their symbiotic lifestyle signature.</title>
        <authorList>
            <person name="Morin E."/>
            <person name="San Clemente H."/>
            <person name="Chen E.C.H."/>
            <person name="De La Providencia I."/>
            <person name="Hainaut M."/>
            <person name="Kuo A."/>
            <person name="Kohler A."/>
            <person name="Murat C."/>
            <person name="Tang N."/>
            <person name="Roy S."/>
            <person name="Loubradou J."/>
            <person name="Henrissat B."/>
            <person name="Grigoriev I.V."/>
            <person name="Corradi N."/>
            <person name="Roux C."/>
            <person name="Martin F.M."/>
        </authorList>
    </citation>
    <scope>NUCLEOTIDE SEQUENCE [LARGE SCALE GENOMIC DNA]</scope>
    <source>
        <strain evidence="1 2">DAOM 227022</strain>
    </source>
</reference>
<gene>
    <name evidence="1" type="ORF">C1645_829252</name>
</gene>
<protein>
    <recommendedName>
        <fullName evidence="3">P-loop containing nucleoside triphosphate hydrolase protein</fullName>
    </recommendedName>
</protein>